<comment type="caution">
    <text evidence="3">The sequence shown here is derived from an EMBL/GenBank/DDBJ whole genome shotgun (WGS) entry which is preliminary data.</text>
</comment>
<keyword evidence="2" id="KW-0067">ATP-binding</keyword>
<evidence type="ECO:0000313" key="4">
    <source>
        <dbReference type="Proteomes" id="UP001231189"/>
    </source>
</evidence>
<keyword evidence="1" id="KW-0547">Nucleotide-binding</keyword>
<name>A0AAD8WYI6_LOLMU</name>
<dbReference type="GO" id="GO:0005524">
    <property type="term" value="F:ATP binding"/>
    <property type="evidence" value="ECO:0007669"/>
    <property type="project" value="UniProtKB-KW"/>
</dbReference>
<evidence type="ECO:0000313" key="3">
    <source>
        <dbReference type="EMBL" id="KAK1682953.1"/>
    </source>
</evidence>
<reference evidence="3" key="1">
    <citation type="submission" date="2023-07" db="EMBL/GenBank/DDBJ databases">
        <title>A chromosome-level genome assembly of Lolium multiflorum.</title>
        <authorList>
            <person name="Chen Y."/>
            <person name="Copetti D."/>
            <person name="Kolliker R."/>
            <person name="Studer B."/>
        </authorList>
    </citation>
    <scope>NUCLEOTIDE SEQUENCE</scope>
    <source>
        <strain evidence="3">02402/16</strain>
        <tissue evidence="3">Leaf</tissue>
    </source>
</reference>
<dbReference type="EMBL" id="JAUUTY010000002">
    <property type="protein sequence ID" value="KAK1682953.1"/>
    <property type="molecule type" value="Genomic_DNA"/>
</dbReference>
<dbReference type="AlphaFoldDB" id="A0AAD8WYI6"/>
<dbReference type="Proteomes" id="UP001231189">
    <property type="component" value="Unassembled WGS sequence"/>
</dbReference>
<protein>
    <submittedName>
        <fullName evidence="3">Uncharacterized protein</fullName>
    </submittedName>
</protein>
<dbReference type="SUPFAM" id="SSF53067">
    <property type="entry name" value="Actin-like ATPase domain"/>
    <property type="match status" value="1"/>
</dbReference>
<organism evidence="3 4">
    <name type="scientific">Lolium multiflorum</name>
    <name type="common">Italian ryegrass</name>
    <name type="synonym">Lolium perenne subsp. multiflorum</name>
    <dbReference type="NCBI Taxonomy" id="4521"/>
    <lineage>
        <taxon>Eukaryota</taxon>
        <taxon>Viridiplantae</taxon>
        <taxon>Streptophyta</taxon>
        <taxon>Embryophyta</taxon>
        <taxon>Tracheophyta</taxon>
        <taxon>Spermatophyta</taxon>
        <taxon>Magnoliopsida</taxon>
        <taxon>Liliopsida</taxon>
        <taxon>Poales</taxon>
        <taxon>Poaceae</taxon>
        <taxon>BOP clade</taxon>
        <taxon>Pooideae</taxon>
        <taxon>Poodae</taxon>
        <taxon>Poeae</taxon>
        <taxon>Poeae Chloroplast Group 2 (Poeae type)</taxon>
        <taxon>Loliodinae</taxon>
        <taxon>Loliinae</taxon>
        <taxon>Lolium</taxon>
    </lineage>
</organism>
<gene>
    <name evidence="3" type="ORF">QYE76_043801</name>
</gene>
<evidence type="ECO:0000256" key="2">
    <source>
        <dbReference type="ARBA" id="ARBA00022840"/>
    </source>
</evidence>
<proteinExistence type="predicted"/>
<dbReference type="Gene3D" id="3.30.30.30">
    <property type="match status" value="1"/>
</dbReference>
<keyword evidence="4" id="KW-1185">Reference proteome</keyword>
<evidence type="ECO:0000256" key="1">
    <source>
        <dbReference type="ARBA" id="ARBA00022741"/>
    </source>
</evidence>
<dbReference type="Gene3D" id="3.30.420.40">
    <property type="match status" value="1"/>
</dbReference>
<dbReference type="GO" id="GO:0140662">
    <property type="term" value="F:ATP-dependent protein folding chaperone"/>
    <property type="evidence" value="ECO:0007669"/>
    <property type="project" value="InterPro"/>
</dbReference>
<dbReference type="InterPro" id="IPR013126">
    <property type="entry name" value="Hsp_70_fam"/>
</dbReference>
<dbReference type="InterPro" id="IPR043129">
    <property type="entry name" value="ATPase_NBD"/>
</dbReference>
<sequence length="210" mass="23985">MVYPRTSHWFFGTEQPKVVTVEIDFGCKNSESCNHRFLENEILREVKRFQIGDMHGLCSDCKVLLGKHVTVGELAKRRMSRQPTDAVFNIKLIGNQFDDRSVQEMKKMVHFSITEGERGETSVEISRVKFFPVEIASVIFAKLRDAVLMYQFHHELKMVISVHIFFSEQQREDIVLAGKKACLTVLQLIGESTAAALLRAATKESTMVVF</sequence>
<dbReference type="Pfam" id="PF00012">
    <property type="entry name" value="HSP70"/>
    <property type="match status" value="1"/>
</dbReference>
<dbReference type="PANTHER" id="PTHR19375">
    <property type="entry name" value="HEAT SHOCK PROTEIN 70KDA"/>
    <property type="match status" value="1"/>
</dbReference>
<accession>A0AAD8WYI6</accession>